<keyword evidence="1" id="KW-0802">TPR repeat</keyword>
<dbReference type="Pfam" id="PF13414">
    <property type="entry name" value="TPR_11"/>
    <property type="match status" value="1"/>
</dbReference>
<dbReference type="SMART" id="SM00028">
    <property type="entry name" value="TPR"/>
    <property type="match status" value="3"/>
</dbReference>
<dbReference type="PANTHER" id="PTHR46050">
    <property type="entry name" value="TPR REPEAT-CONTAINING THIOREDOXIN"/>
    <property type="match status" value="1"/>
</dbReference>
<gene>
    <name evidence="2" type="ORF">PIB30_037170</name>
</gene>
<dbReference type="Gene3D" id="1.25.40.10">
    <property type="entry name" value="Tetratricopeptide repeat domain"/>
    <property type="match status" value="1"/>
</dbReference>
<dbReference type="PROSITE" id="PS50005">
    <property type="entry name" value="TPR"/>
    <property type="match status" value="1"/>
</dbReference>
<sequence>MGDTSPPKYGCCLVFWRRGTTSHTSTPNTNINDNNFVKEPLPKNMKTHAPGPQDTSSLRTIASKPTLVGGTSRVTPAEGYVNQGRMVPQEAVGISGELERMFMDHHKSNGNSTLVRASSSNVMLAGHLGNLRQQSTNSNTSGVDYQGKHVRQEIPDQVAYNGRNTNPKVQNVARIKKEDSASLCRAISTRMDPEKLKIMGNEDYKNGRFEEALALYDAAIALDPNKASYRSNRSAALSALGRLLEAVFECREAIQMEPHYHRTHHRLGNLYTRLGETDKALYHYKHAGPEADPEEIARVKSLQLQLN</sequence>
<proteinExistence type="predicted"/>
<reference evidence="2 3" key="1">
    <citation type="journal article" date="2023" name="Plants (Basel)">
        <title>Bridging the Gap: Combining Genomics and Transcriptomics Approaches to Understand Stylosanthes scabra, an Orphan Legume from the Brazilian Caatinga.</title>
        <authorList>
            <person name="Ferreira-Neto J.R.C."/>
            <person name="da Silva M.D."/>
            <person name="Binneck E."/>
            <person name="de Melo N.F."/>
            <person name="da Silva R.H."/>
            <person name="de Melo A.L.T.M."/>
            <person name="Pandolfi V."/>
            <person name="Bustamante F.O."/>
            <person name="Brasileiro-Vidal A.C."/>
            <person name="Benko-Iseppon A.M."/>
        </authorList>
    </citation>
    <scope>NUCLEOTIDE SEQUENCE [LARGE SCALE GENOMIC DNA]</scope>
    <source>
        <tissue evidence="2">Leaves</tissue>
    </source>
</reference>
<organism evidence="2 3">
    <name type="scientific">Stylosanthes scabra</name>
    <dbReference type="NCBI Taxonomy" id="79078"/>
    <lineage>
        <taxon>Eukaryota</taxon>
        <taxon>Viridiplantae</taxon>
        <taxon>Streptophyta</taxon>
        <taxon>Embryophyta</taxon>
        <taxon>Tracheophyta</taxon>
        <taxon>Spermatophyta</taxon>
        <taxon>Magnoliopsida</taxon>
        <taxon>eudicotyledons</taxon>
        <taxon>Gunneridae</taxon>
        <taxon>Pentapetalae</taxon>
        <taxon>rosids</taxon>
        <taxon>fabids</taxon>
        <taxon>Fabales</taxon>
        <taxon>Fabaceae</taxon>
        <taxon>Papilionoideae</taxon>
        <taxon>50 kb inversion clade</taxon>
        <taxon>dalbergioids sensu lato</taxon>
        <taxon>Dalbergieae</taxon>
        <taxon>Pterocarpus clade</taxon>
        <taxon>Stylosanthes</taxon>
    </lineage>
</organism>
<protein>
    <submittedName>
        <fullName evidence="2">Uncharacterized protein</fullName>
    </submittedName>
</protein>
<evidence type="ECO:0000313" key="3">
    <source>
        <dbReference type="Proteomes" id="UP001341840"/>
    </source>
</evidence>
<comment type="caution">
    <text evidence="2">The sequence shown here is derived from an EMBL/GenBank/DDBJ whole genome shotgun (WGS) entry which is preliminary data.</text>
</comment>
<dbReference type="PANTHER" id="PTHR46050:SF7">
    <property type="entry name" value="TETRATRICOPEPTIDE REPEAT (TPR)-LIKE SUPERFAMILY PROTEIN"/>
    <property type="match status" value="1"/>
</dbReference>
<dbReference type="SUPFAM" id="SSF48452">
    <property type="entry name" value="TPR-like"/>
    <property type="match status" value="1"/>
</dbReference>
<evidence type="ECO:0000256" key="1">
    <source>
        <dbReference type="PROSITE-ProRule" id="PRU00339"/>
    </source>
</evidence>
<dbReference type="InterPro" id="IPR044534">
    <property type="entry name" value="TTL1-4"/>
</dbReference>
<dbReference type="InterPro" id="IPR019734">
    <property type="entry name" value="TPR_rpt"/>
</dbReference>
<dbReference type="Proteomes" id="UP001341840">
    <property type="component" value="Unassembled WGS sequence"/>
</dbReference>
<dbReference type="EMBL" id="JASCZI010121014">
    <property type="protein sequence ID" value="MED6158884.1"/>
    <property type="molecule type" value="Genomic_DNA"/>
</dbReference>
<feature type="repeat" description="TPR" evidence="1">
    <location>
        <begin position="193"/>
        <end position="226"/>
    </location>
</feature>
<evidence type="ECO:0000313" key="2">
    <source>
        <dbReference type="EMBL" id="MED6158884.1"/>
    </source>
</evidence>
<dbReference type="Pfam" id="PF13176">
    <property type="entry name" value="TPR_7"/>
    <property type="match status" value="1"/>
</dbReference>
<name>A0ABU6UCY0_9FABA</name>
<accession>A0ABU6UCY0</accession>
<keyword evidence="3" id="KW-1185">Reference proteome</keyword>
<dbReference type="InterPro" id="IPR011990">
    <property type="entry name" value="TPR-like_helical_dom_sf"/>
</dbReference>